<feature type="region of interest" description="Disordered" evidence="1">
    <location>
        <begin position="45"/>
        <end position="66"/>
    </location>
</feature>
<name>A0ABR1AU11_POLSC</name>
<protein>
    <submittedName>
        <fullName evidence="2">Uncharacterized protein</fullName>
    </submittedName>
</protein>
<dbReference type="Proteomes" id="UP001359485">
    <property type="component" value="Unassembled WGS sequence"/>
</dbReference>
<organism evidence="2 3">
    <name type="scientific">Polyplax serrata</name>
    <name type="common">Common mouse louse</name>
    <dbReference type="NCBI Taxonomy" id="468196"/>
    <lineage>
        <taxon>Eukaryota</taxon>
        <taxon>Metazoa</taxon>
        <taxon>Ecdysozoa</taxon>
        <taxon>Arthropoda</taxon>
        <taxon>Hexapoda</taxon>
        <taxon>Insecta</taxon>
        <taxon>Pterygota</taxon>
        <taxon>Neoptera</taxon>
        <taxon>Paraneoptera</taxon>
        <taxon>Psocodea</taxon>
        <taxon>Troctomorpha</taxon>
        <taxon>Phthiraptera</taxon>
        <taxon>Anoplura</taxon>
        <taxon>Polyplacidae</taxon>
        <taxon>Polyplax</taxon>
    </lineage>
</organism>
<evidence type="ECO:0000313" key="3">
    <source>
        <dbReference type="Proteomes" id="UP001359485"/>
    </source>
</evidence>
<evidence type="ECO:0000313" key="2">
    <source>
        <dbReference type="EMBL" id="KAK6627397.1"/>
    </source>
</evidence>
<evidence type="ECO:0000256" key="1">
    <source>
        <dbReference type="SAM" id="MobiDB-lite"/>
    </source>
</evidence>
<keyword evidence="3" id="KW-1185">Reference proteome</keyword>
<proteinExistence type="predicted"/>
<reference evidence="2 3" key="1">
    <citation type="submission" date="2023-09" db="EMBL/GenBank/DDBJ databases">
        <title>Genomes of two closely related lineages of the louse Polyplax serrata with different host specificities.</title>
        <authorList>
            <person name="Martinu J."/>
            <person name="Tarabai H."/>
            <person name="Stefka J."/>
            <person name="Hypsa V."/>
        </authorList>
    </citation>
    <scope>NUCLEOTIDE SEQUENCE [LARGE SCALE GENOMIC DNA]</scope>
    <source>
        <strain evidence="2">98ZLc_SE</strain>
    </source>
</reference>
<dbReference type="EMBL" id="JAWJWF010000045">
    <property type="protein sequence ID" value="KAK6627397.1"/>
    <property type="molecule type" value="Genomic_DNA"/>
</dbReference>
<gene>
    <name evidence="2" type="ORF">RUM44_009874</name>
</gene>
<sequence>MEADEQNDSGGEGAIKKYGGCFATLCGTFSARYLPSRLKMELTQGVGLTSRKPPSPSIPSWVTSETAKRQARGGSGYISIVEHPSHINTKSNDKSR</sequence>
<accession>A0ABR1AU11</accession>
<comment type="caution">
    <text evidence="2">The sequence shown here is derived from an EMBL/GenBank/DDBJ whole genome shotgun (WGS) entry which is preliminary data.</text>
</comment>